<dbReference type="Proteomes" id="UP000192578">
    <property type="component" value="Unassembled WGS sequence"/>
</dbReference>
<gene>
    <name evidence="1" type="ORF">BV898_18061</name>
</gene>
<proteinExistence type="predicted"/>
<comment type="caution">
    <text evidence="1">The sequence shown here is derived from an EMBL/GenBank/DDBJ whole genome shotgun (WGS) entry which is preliminary data.</text>
</comment>
<protein>
    <submittedName>
        <fullName evidence="1">Uncharacterized protein</fullName>
    </submittedName>
</protein>
<organism evidence="1 2">
    <name type="scientific">Hypsibius exemplaris</name>
    <name type="common">Freshwater tardigrade</name>
    <dbReference type="NCBI Taxonomy" id="2072580"/>
    <lineage>
        <taxon>Eukaryota</taxon>
        <taxon>Metazoa</taxon>
        <taxon>Ecdysozoa</taxon>
        <taxon>Tardigrada</taxon>
        <taxon>Eutardigrada</taxon>
        <taxon>Parachela</taxon>
        <taxon>Hypsibioidea</taxon>
        <taxon>Hypsibiidae</taxon>
        <taxon>Hypsibius</taxon>
    </lineage>
</organism>
<evidence type="ECO:0000313" key="1">
    <source>
        <dbReference type="EMBL" id="OWA53640.1"/>
    </source>
</evidence>
<dbReference type="AlphaFoldDB" id="A0A9X6NG60"/>
<dbReference type="EMBL" id="MTYJ01000335">
    <property type="protein sequence ID" value="OWA53640.1"/>
    <property type="molecule type" value="Genomic_DNA"/>
</dbReference>
<reference evidence="2" key="1">
    <citation type="submission" date="2017-01" db="EMBL/GenBank/DDBJ databases">
        <title>Comparative genomics of anhydrobiosis in the tardigrade Hypsibius dujardini.</title>
        <authorList>
            <person name="Yoshida Y."/>
            <person name="Koutsovoulos G."/>
            <person name="Laetsch D."/>
            <person name="Stevens L."/>
            <person name="Kumar S."/>
            <person name="Horikawa D."/>
            <person name="Ishino K."/>
            <person name="Komine S."/>
            <person name="Tomita M."/>
            <person name="Blaxter M."/>
            <person name="Arakawa K."/>
        </authorList>
    </citation>
    <scope>NUCLEOTIDE SEQUENCE [LARGE SCALE GENOMIC DNA]</scope>
    <source>
        <strain evidence="2">Z151</strain>
    </source>
</reference>
<keyword evidence="2" id="KW-1185">Reference proteome</keyword>
<sequence>MFQRGCIPICIAPTWTRDDHACYAIGWGTTVDRSSLPSGEDCRINDCRSTIHVRCPPATGRSQAVRFRSMQGGTGVGAGARAHGGG</sequence>
<evidence type="ECO:0000313" key="2">
    <source>
        <dbReference type="Proteomes" id="UP000192578"/>
    </source>
</evidence>
<name>A0A9X6NG60_HYPEX</name>
<accession>A0A9X6NG60</accession>